<evidence type="ECO:0000256" key="3">
    <source>
        <dbReference type="ARBA" id="ARBA00022692"/>
    </source>
</evidence>
<keyword evidence="3 8" id="KW-0812">Transmembrane</keyword>
<dbReference type="GO" id="GO:0016787">
    <property type="term" value="F:hydrolase activity"/>
    <property type="evidence" value="ECO:0007669"/>
    <property type="project" value="UniProtKB-KW"/>
</dbReference>
<dbReference type="InterPro" id="IPR036938">
    <property type="entry name" value="PAP2/HPO_sf"/>
</dbReference>
<dbReference type="Gene3D" id="1.20.144.10">
    <property type="entry name" value="Phosphatidic acid phosphatase type 2/haloperoxidase"/>
    <property type="match status" value="1"/>
</dbReference>
<dbReference type="AlphaFoldDB" id="A0A918CMH7"/>
<keyword evidence="6 8" id="KW-0472">Membrane</keyword>
<comment type="caution">
    <text evidence="10">The sequence shown here is derived from an EMBL/GenBank/DDBJ whole genome shotgun (WGS) entry which is preliminary data.</text>
</comment>
<reference evidence="10" key="1">
    <citation type="journal article" date="2014" name="Int. J. Syst. Evol. Microbiol.">
        <title>Complete genome sequence of Corynebacterium casei LMG S-19264T (=DSM 44701T), isolated from a smear-ripened cheese.</title>
        <authorList>
            <consortium name="US DOE Joint Genome Institute (JGI-PGF)"/>
            <person name="Walter F."/>
            <person name="Albersmeier A."/>
            <person name="Kalinowski J."/>
            <person name="Ruckert C."/>
        </authorList>
    </citation>
    <scope>NUCLEOTIDE SEQUENCE</scope>
    <source>
        <strain evidence="10">JCM 3346</strain>
    </source>
</reference>
<dbReference type="PANTHER" id="PTHR14969:SF62">
    <property type="entry name" value="DECAPRENYLPHOSPHORYL-5-PHOSPHORIBOSE PHOSPHATASE RV3807C-RELATED"/>
    <property type="match status" value="1"/>
</dbReference>
<gene>
    <name evidence="10" type="ORF">GCM10010196_25730</name>
</gene>
<dbReference type="Proteomes" id="UP000610303">
    <property type="component" value="Unassembled WGS sequence"/>
</dbReference>
<keyword evidence="2" id="KW-1003">Cell membrane</keyword>
<keyword evidence="4" id="KW-0378">Hydrolase</keyword>
<feature type="domain" description="Phosphatidic acid phosphatase type 2/haloperoxidase" evidence="9">
    <location>
        <begin position="79"/>
        <end position="191"/>
    </location>
</feature>
<dbReference type="GO" id="GO:0005886">
    <property type="term" value="C:plasma membrane"/>
    <property type="evidence" value="ECO:0007669"/>
    <property type="project" value="UniProtKB-SubCell"/>
</dbReference>
<keyword evidence="11" id="KW-1185">Reference proteome</keyword>
<feature type="transmembrane region" description="Helical" evidence="8">
    <location>
        <begin position="176"/>
        <end position="195"/>
    </location>
</feature>
<evidence type="ECO:0000256" key="5">
    <source>
        <dbReference type="ARBA" id="ARBA00022989"/>
    </source>
</evidence>
<sequence>MSFRHPLLLPAALLLALAAAFLLMPVVPGSLPGRLHEAVAQAAALPGIGALTLVALGLLGGLWLLVAIRVLRGRDRRRLWRFALASAAVPLAYGASEGIKLLVAQGRPCWSSGIAADCPPAGDWSFPSNHATVAFALATVIALAAGRGVAIWLALALAVVAASARVLEGVHYAHDVAAGALLGVLIVSTAWWLLAPTRGGRPGARPARRARGGSSPHSTAAPGRAR</sequence>
<accession>A0A918CMH7</accession>
<feature type="transmembrane region" description="Helical" evidence="8">
    <location>
        <begin position="133"/>
        <end position="164"/>
    </location>
</feature>
<reference evidence="10" key="2">
    <citation type="submission" date="2020-09" db="EMBL/GenBank/DDBJ databases">
        <authorList>
            <person name="Sun Q."/>
            <person name="Ohkuma M."/>
        </authorList>
    </citation>
    <scope>NUCLEOTIDE SEQUENCE</scope>
    <source>
        <strain evidence="10">JCM 3346</strain>
    </source>
</reference>
<feature type="region of interest" description="Disordered" evidence="7">
    <location>
        <begin position="199"/>
        <end position="226"/>
    </location>
</feature>
<dbReference type="SMART" id="SM00014">
    <property type="entry name" value="acidPPc"/>
    <property type="match status" value="1"/>
</dbReference>
<dbReference type="Pfam" id="PF01569">
    <property type="entry name" value="PAP2"/>
    <property type="match status" value="1"/>
</dbReference>
<evidence type="ECO:0000256" key="4">
    <source>
        <dbReference type="ARBA" id="ARBA00022801"/>
    </source>
</evidence>
<dbReference type="SUPFAM" id="SSF48317">
    <property type="entry name" value="Acid phosphatase/Vanadium-dependent haloperoxidase"/>
    <property type="match status" value="1"/>
</dbReference>
<organism evidence="10 11">
    <name type="scientific">Agromyces mediolanus</name>
    <name type="common">Corynebacterium mediolanum</name>
    <dbReference type="NCBI Taxonomy" id="41986"/>
    <lineage>
        <taxon>Bacteria</taxon>
        <taxon>Bacillati</taxon>
        <taxon>Actinomycetota</taxon>
        <taxon>Actinomycetes</taxon>
        <taxon>Micrococcales</taxon>
        <taxon>Microbacteriaceae</taxon>
        <taxon>Agromyces</taxon>
    </lineage>
</organism>
<dbReference type="InterPro" id="IPR000326">
    <property type="entry name" value="PAP2/HPO"/>
</dbReference>
<keyword evidence="5 8" id="KW-1133">Transmembrane helix</keyword>
<comment type="subcellular location">
    <subcellularLocation>
        <location evidence="1">Cell membrane</location>
        <topology evidence="1">Multi-pass membrane protein</topology>
    </subcellularLocation>
</comment>
<dbReference type="RefSeq" id="WP_189085739.1">
    <property type="nucleotide sequence ID" value="NZ_BMRJ01000002.1"/>
</dbReference>
<evidence type="ECO:0000256" key="1">
    <source>
        <dbReference type="ARBA" id="ARBA00004651"/>
    </source>
</evidence>
<evidence type="ECO:0000259" key="9">
    <source>
        <dbReference type="SMART" id="SM00014"/>
    </source>
</evidence>
<evidence type="ECO:0000256" key="6">
    <source>
        <dbReference type="ARBA" id="ARBA00023136"/>
    </source>
</evidence>
<protein>
    <recommendedName>
        <fullName evidence="9">Phosphatidic acid phosphatase type 2/haloperoxidase domain-containing protein</fullName>
    </recommendedName>
</protein>
<dbReference type="EMBL" id="BMRJ01000002">
    <property type="protein sequence ID" value="GGR30521.1"/>
    <property type="molecule type" value="Genomic_DNA"/>
</dbReference>
<evidence type="ECO:0000256" key="7">
    <source>
        <dbReference type="SAM" id="MobiDB-lite"/>
    </source>
</evidence>
<evidence type="ECO:0000256" key="2">
    <source>
        <dbReference type="ARBA" id="ARBA00022475"/>
    </source>
</evidence>
<proteinExistence type="predicted"/>
<evidence type="ECO:0000256" key="8">
    <source>
        <dbReference type="SAM" id="Phobius"/>
    </source>
</evidence>
<evidence type="ECO:0000313" key="10">
    <source>
        <dbReference type="EMBL" id="GGR30521.1"/>
    </source>
</evidence>
<name>A0A918CMH7_AGRME</name>
<dbReference type="PANTHER" id="PTHR14969">
    <property type="entry name" value="SPHINGOSINE-1-PHOSPHATE PHOSPHOHYDROLASE"/>
    <property type="match status" value="1"/>
</dbReference>
<feature type="transmembrane region" description="Helical" evidence="8">
    <location>
        <begin position="50"/>
        <end position="71"/>
    </location>
</feature>
<evidence type="ECO:0000313" key="11">
    <source>
        <dbReference type="Proteomes" id="UP000610303"/>
    </source>
</evidence>